<evidence type="ECO:0000313" key="5">
    <source>
        <dbReference type="Proteomes" id="UP000829685"/>
    </source>
</evidence>
<evidence type="ECO:0000256" key="2">
    <source>
        <dbReference type="SAM" id="MobiDB-lite"/>
    </source>
</evidence>
<dbReference type="OrthoDB" id="5561043at2759"/>
<dbReference type="GO" id="GO:0016705">
    <property type="term" value="F:oxidoreductase activity, acting on paired donors, with incorporation or reduction of molecular oxygen"/>
    <property type="evidence" value="ECO:0007669"/>
    <property type="project" value="InterPro"/>
</dbReference>
<name>A0A9P9WUL8_9PEZI</name>
<dbReference type="InterPro" id="IPR051260">
    <property type="entry name" value="Diverse_substr_monoxygenases"/>
</dbReference>
<dbReference type="AlphaFoldDB" id="A0A9P9WUL8"/>
<reference evidence="4" key="1">
    <citation type="submission" date="2021-03" db="EMBL/GenBank/DDBJ databases">
        <title>Revisited historic fungal species revealed as producer of novel bioactive compounds through whole genome sequencing and comparative genomics.</title>
        <authorList>
            <person name="Vignolle G.A."/>
            <person name="Hochenegger N."/>
            <person name="Mach R.L."/>
            <person name="Mach-Aigner A.R."/>
            <person name="Javad Rahimi M."/>
            <person name="Salim K.A."/>
            <person name="Chan C.M."/>
            <person name="Lim L.B.L."/>
            <person name="Cai F."/>
            <person name="Druzhinina I.S."/>
            <person name="U'Ren J.M."/>
            <person name="Derntl C."/>
        </authorList>
    </citation>
    <scope>NUCLEOTIDE SEQUENCE</scope>
    <source>
        <strain evidence="4">TUCIM 5799</strain>
    </source>
</reference>
<organism evidence="4 5">
    <name type="scientific">Neoarthrinium moseri</name>
    <dbReference type="NCBI Taxonomy" id="1658444"/>
    <lineage>
        <taxon>Eukaryota</taxon>
        <taxon>Fungi</taxon>
        <taxon>Dikarya</taxon>
        <taxon>Ascomycota</taxon>
        <taxon>Pezizomycotina</taxon>
        <taxon>Sordariomycetes</taxon>
        <taxon>Xylariomycetidae</taxon>
        <taxon>Amphisphaeriales</taxon>
        <taxon>Apiosporaceae</taxon>
        <taxon>Neoarthrinium</taxon>
    </lineage>
</organism>
<dbReference type="Gene3D" id="3.20.20.30">
    <property type="entry name" value="Luciferase-like domain"/>
    <property type="match status" value="1"/>
</dbReference>
<feature type="region of interest" description="Disordered" evidence="2">
    <location>
        <begin position="456"/>
        <end position="482"/>
    </location>
</feature>
<protein>
    <recommendedName>
        <fullName evidence="3">Luciferase-like domain-containing protein</fullName>
    </recommendedName>
</protein>
<dbReference type="GO" id="GO:0004497">
    <property type="term" value="F:monooxygenase activity"/>
    <property type="evidence" value="ECO:0007669"/>
    <property type="project" value="InterPro"/>
</dbReference>
<proteinExistence type="inferred from homology"/>
<evidence type="ECO:0000259" key="3">
    <source>
        <dbReference type="Pfam" id="PF00296"/>
    </source>
</evidence>
<keyword evidence="5" id="KW-1185">Reference proteome</keyword>
<dbReference type="InterPro" id="IPR036661">
    <property type="entry name" value="Luciferase-like_sf"/>
</dbReference>
<dbReference type="Proteomes" id="UP000829685">
    <property type="component" value="Unassembled WGS sequence"/>
</dbReference>
<dbReference type="InterPro" id="IPR011251">
    <property type="entry name" value="Luciferase-like_dom"/>
</dbReference>
<evidence type="ECO:0000313" key="4">
    <source>
        <dbReference type="EMBL" id="KAI1879317.1"/>
    </source>
</evidence>
<dbReference type="PIRSF" id="PIRSF000337">
    <property type="entry name" value="NTA_MOA"/>
    <property type="match status" value="1"/>
</dbReference>
<feature type="domain" description="Luciferase-like" evidence="3">
    <location>
        <begin position="32"/>
        <end position="369"/>
    </location>
</feature>
<gene>
    <name evidence="4" type="ORF">JX265_002271</name>
</gene>
<dbReference type="PANTHER" id="PTHR30011:SF30">
    <property type="entry name" value="XENOBIOTIC COMPOUND MONOOXYGENASE, DSZA FAMILY (AFU_ORTHOLOGUE AFUA_6G01920)"/>
    <property type="match status" value="1"/>
</dbReference>
<dbReference type="EMBL" id="JAFIMR010000004">
    <property type="protein sequence ID" value="KAI1879317.1"/>
    <property type="molecule type" value="Genomic_DNA"/>
</dbReference>
<accession>A0A9P9WUL8</accession>
<dbReference type="PANTHER" id="PTHR30011">
    <property type="entry name" value="ALKANESULFONATE MONOOXYGENASE-RELATED"/>
    <property type="match status" value="1"/>
</dbReference>
<dbReference type="Pfam" id="PF00296">
    <property type="entry name" value="Bac_luciferase"/>
    <property type="match status" value="1"/>
</dbReference>
<sequence>MASAEVTKAKKRIYLNFFDHGCTGSHMSPGQWRGDGDKGTTKDTLEYWTNLAKLAEKGKISFIFLADSYNTHDIYGGSSDYMLRAGAHTATIDPFTVIPAMAAVTKTVGFGVTASTSYMTPFSLARTFSSLDHLTKGRVAWNIVTSWSKSAANALGHDDVVPHDERYAVADEFMDIMYKFWESKYLKASALGPLHPSPQRTPVLFQAGTSKAGSAFAAKHAEAIYVGGLVPAQTKGSIAGIRAAAADRGRDPKSLKFFVGISCILGKTKEEAQAKYEAAKENVDIVGGLAQFSGYTGIDLARFPLDDVFELKDAPGDAAVHTFLENFNKATGNSEPWTPRRLGEKMALGGFHPLPIGTPEVVADEFERWIDEADVDGFNIAYITTPGSQEDIVELLVPELVKRGLMWEDYEVESGSLRENLYSTPGQKELPNDHYGHKFKWGSGYEGESIEKLKAEKAATDTTSESKLPPIHAIPVVEQATA</sequence>
<dbReference type="InterPro" id="IPR016215">
    <property type="entry name" value="NTA_MOA"/>
</dbReference>
<evidence type="ECO:0000256" key="1">
    <source>
        <dbReference type="ARBA" id="ARBA00033748"/>
    </source>
</evidence>
<comment type="caution">
    <text evidence="4">The sequence shown here is derived from an EMBL/GenBank/DDBJ whole genome shotgun (WGS) entry which is preliminary data.</text>
</comment>
<dbReference type="SUPFAM" id="SSF51679">
    <property type="entry name" value="Bacterial luciferase-like"/>
    <property type="match status" value="1"/>
</dbReference>
<comment type="similarity">
    <text evidence="1">Belongs to the NtaA/SnaA/DszA monooxygenase family.</text>
</comment>